<organism evidence="1 2">
    <name type="scientific">Aspergillus calidoustus</name>
    <dbReference type="NCBI Taxonomy" id="454130"/>
    <lineage>
        <taxon>Eukaryota</taxon>
        <taxon>Fungi</taxon>
        <taxon>Dikarya</taxon>
        <taxon>Ascomycota</taxon>
        <taxon>Pezizomycotina</taxon>
        <taxon>Eurotiomycetes</taxon>
        <taxon>Eurotiomycetidae</taxon>
        <taxon>Eurotiales</taxon>
        <taxon>Aspergillaceae</taxon>
        <taxon>Aspergillus</taxon>
        <taxon>Aspergillus subgen. Nidulantes</taxon>
    </lineage>
</organism>
<dbReference type="OrthoDB" id="4456840at2759"/>
<sequence>MSCESNGRSCLHCSVHRQQLRDDGVPKRCLYYPEGTYPVVFKCQFVYRYDGDPTEYTSHLQDELVKALAAHFKRPVPVCGHFQCHQFSMEDEPFLWMSFLVDLPLNAKVDKELEALLFEDRTPSLSDWKTILPKQTDHPNLERLEWFMARAGISHYKGCYEAIRIIHDNN</sequence>
<accession>A0A0U5FPN0</accession>
<evidence type="ECO:0000313" key="1">
    <source>
        <dbReference type="EMBL" id="CEL01424.1"/>
    </source>
</evidence>
<name>A0A0U5FPN0_ASPCI</name>
<reference evidence="2" key="1">
    <citation type="journal article" date="2016" name="Genome Announc.">
        <title>Draft genome sequences of fungus Aspergillus calidoustus.</title>
        <authorList>
            <person name="Horn F."/>
            <person name="Linde J."/>
            <person name="Mattern D.J."/>
            <person name="Walther G."/>
            <person name="Guthke R."/>
            <person name="Scherlach K."/>
            <person name="Martin K."/>
            <person name="Brakhage A.A."/>
            <person name="Petzke L."/>
            <person name="Valiante V."/>
        </authorList>
    </citation>
    <scope>NUCLEOTIDE SEQUENCE [LARGE SCALE GENOMIC DNA]</scope>
    <source>
        <strain evidence="2">SF006504</strain>
    </source>
</reference>
<dbReference type="Proteomes" id="UP000054771">
    <property type="component" value="Unassembled WGS sequence"/>
</dbReference>
<protein>
    <submittedName>
        <fullName evidence="1">Uncharacterized protein</fullName>
    </submittedName>
</protein>
<dbReference type="EMBL" id="CDMC01000001">
    <property type="protein sequence ID" value="CEL01424.1"/>
    <property type="molecule type" value="Genomic_DNA"/>
</dbReference>
<dbReference type="AlphaFoldDB" id="A0A0U5FPN0"/>
<keyword evidence="2" id="KW-1185">Reference proteome</keyword>
<evidence type="ECO:0000313" key="2">
    <source>
        <dbReference type="Proteomes" id="UP000054771"/>
    </source>
</evidence>
<proteinExistence type="predicted"/>
<dbReference type="OMA" id="WFMARAG"/>
<gene>
    <name evidence="1" type="ORF">ASPCAL01007</name>
</gene>